<keyword evidence="1" id="KW-0472">Membrane</keyword>
<organism evidence="3 4">
    <name type="scientific">Psychromonas marina</name>
    <dbReference type="NCBI Taxonomy" id="88364"/>
    <lineage>
        <taxon>Bacteria</taxon>
        <taxon>Pseudomonadati</taxon>
        <taxon>Pseudomonadota</taxon>
        <taxon>Gammaproteobacteria</taxon>
        <taxon>Alteromonadales</taxon>
        <taxon>Psychromonadaceae</taxon>
        <taxon>Psychromonas</taxon>
    </lineage>
</organism>
<feature type="transmembrane region" description="Helical" evidence="1">
    <location>
        <begin position="50"/>
        <end position="69"/>
    </location>
</feature>
<feature type="transmembrane region" description="Helical" evidence="1">
    <location>
        <begin position="249"/>
        <end position="269"/>
    </location>
</feature>
<dbReference type="InterPro" id="IPR050879">
    <property type="entry name" value="Acyltransferase_3"/>
</dbReference>
<feature type="transmembrane region" description="Helical" evidence="1">
    <location>
        <begin position="20"/>
        <end position="38"/>
    </location>
</feature>
<feature type="transmembrane region" description="Helical" evidence="1">
    <location>
        <begin position="225"/>
        <end position="243"/>
    </location>
</feature>
<name>A0ABQ6E4E9_9GAMM</name>
<keyword evidence="4" id="KW-1185">Reference proteome</keyword>
<dbReference type="InterPro" id="IPR002656">
    <property type="entry name" value="Acyl_transf_3_dom"/>
</dbReference>
<dbReference type="EMBL" id="BSPQ01000018">
    <property type="protein sequence ID" value="GLS92053.1"/>
    <property type="molecule type" value="Genomic_DNA"/>
</dbReference>
<feature type="transmembrane region" description="Helical" evidence="1">
    <location>
        <begin position="90"/>
        <end position="110"/>
    </location>
</feature>
<feature type="transmembrane region" description="Helical" evidence="1">
    <location>
        <begin position="139"/>
        <end position="161"/>
    </location>
</feature>
<reference evidence="4" key="1">
    <citation type="journal article" date="2019" name="Int. J. Syst. Evol. Microbiol.">
        <title>The Global Catalogue of Microorganisms (GCM) 10K type strain sequencing project: providing services to taxonomists for standard genome sequencing and annotation.</title>
        <authorList>
            <consortium name="The Broad Institute Genomics Platform"/>
            <consortium name="The Broad Institute Genome Sequencing Center for Infectious Disease"/>
            <person name="Wu L."/>
            <person name="Ma J."/>
        </authorList>
    </citation>
    <scope>NUCLEOTIDE SEQUENCE [LARGE SCALE GENOMIC DNA]</scope>
    <source>
        <strain evidence="4">NBRC 103166</strain>
    </source>
</reference>
<dbReference type="PANTHER" id="PTHR23028:SF53">
    <property type="entry name" value="ACYL_TRANSF_3 DOMAIN-CONTAINING PROTEIN"/>
    <property type="match status" value="1"/>
</dbReference>
<keyword evidence="1" id="KW-0812">Transmembrane</keyword>
<proteinExistence type="predicted"/>
<feature type="transmembrane region" description="Helical" evidence="1">
    <location>
        <begin position="311"/>
        <end position="333"/>
    </location>
</feature>
<dbReference type="RefSeq" id="WP_284205149.1">
    <property type="nucleotide sequence ID" value="NZ_BSPQ01000018.1"/>
</dbReference>
<feature type="domain" description="Acyltransferase 3" evidence="2">
    <location>
        <begin position="13"/>
        <end position="328"/>
    </location>
</feature>
<protein>
    <recommendedName>
        <fullName evidence="2">Acyltransferase 3 domain-containing protein</fullName>
    </recommendedName>
</protein>
<evidence type="ECO:0000313" key="3">
    <source>
        <dbReference type="EMBL" id="GLS92053.1"/>
    </source>
</evidence>
<comment type="caution">
    <text evidence="3">The sequence shown here is derived from an EMBL/GenBank/DDBJ whole genome shotgun (WGS) entry which is preliminary data.</text>
</comment>
<accession>A0ABQ6E4E9</accession>
<evidence type="ECO:0000256" key="1">
    <source>
        <dbReference type="SAM" id="Phobius"/>
    </source>
</evidence>
<keyword evidence="1" id="KW-1133">Transmembrane helix</keyword>
<gene>
    <name evidence="3" type="ORF">GCM10007916_31230</name>
</gene>
<evidence type="ECO:0000313" key="4">
    <source>
        <dbReference type="Proteomes" id="UP001157353"/>
    </source>
</evidence>
<feature type="transmembrane region" description="Helical" evidence="1">
    <location>
        <begin position="166"/>
        <end position="184"/>
    </location>
</feature>
<sequence length="358" mass="41018">MDNKIAVNTSRIASLDGLRAASILLVCVGHLAGTVNFPEALSVLHNIGNFGVKVFFVISGFLITLLLLNEKQRDGSINLKQFYLRRTLRLFPAFYFYILCIAMAEQFAVIDLLPGDLLHAATYTMNYHSERSWWLNHTWSLAVEEQFYLIWPGLLCLFGLVRGKQIAIAAIILIPIIRIIMWYGLDASPSAMTRHFEAIADALATGCLLAYLYRDGITLPKWCHSWLFILVPISMIVLPSLLYKIDTGLFYTFGQSYINVMAAMMVLRYMSVKEGVSFQILNSKPAIWLGGMSYSLYLWQEPFLNSWVTDWYASWPVNVLLTFVFACFSYYMVEKPLMRFKYRNKRDKNTINHVIKAS</sequence>
<dbReference type="Pfam" id="PF01757">
    <property type="entry name" value="Acyl_transf_3"/>
    <property type="match status" value="1"/>
</dbReference>
<dbReference type="Proteomes" id="UP001157353">
    <property type="component" value="Unassembled WGS sequence"/>
</dbReference>
<dbReference type="PANTHER" id="PTHR23028">
    <property type="entry name" value="ACETYLTRANSFERASE"/>
    <property type="match status" value="1"/>
</dbReference>
<evidence type="ECO:0000259" key="2">
    <source>
        <dbReference type="Pfam" id="PF01757"/>
    </source>
</evidence>